<dbReference type="AlphaFoldDB" id="A0A136IQU6"/>
<dbReference type="Proteomes" id="UP000070501">
    <property type="component" value="Unassembled WGS sequence"/>
</dbReference>
<dbReference type="EMBL" id="KQ964263">
    <property type="protein sequence ID" value="KXJ87311.1"/>
    <property type="molecule type" value="Genomic_DNA"/>
</dbReference>
<dbReference type="OrthoDB" id="10466640at2759"/>
<organism evidence="3 4">
    <name type="scientific">Microdochium bolleyi</name>
    <dbReference type="NCBI Taxonomy" id="196109"/>
    <lineage>
        <taxon>Eukaryota</taxon>
        <taxon>Fungi</taxon>
        <taxon>Dikarya</taxon>
        <taxon>Ascomycota</taxon>
        <taxon>Pezizomycotina</taxon>
        <taxon>Sordariomycetes</taxon>
        <taxon>Xylariomycetidae</taxon>
        <taxon>Xylariales</taxon>
        <taxon>Microdochiaceae</taxon>
        <taxon>Microdochium</taxon>
    </lineage>
</organism>
<proteinExistence type="predicted"/>
<evidence type="ECO:0000313" key="3">
    <source>
        <dbReference type="EMBL" id="KXJ87311.1"/>
    </source>
</evidence>
<evidence type="ECO:0000256" key="1">
    <source>
        <dbReference type="SAM" id="MobiDB-lite"/>
    </source>
</evidence>
<feature type="domain" description="DUF7730" evidence="2">
    <location>
        <begin position="29"/>
        <end position="142"/>
    </location>
</feature>
<evidence type="ECO:0000313" key="4">
    <source>
        <dbReference type="Proteomes" id="UP000070501"/>
    </source>
</evidence>
<feature type="region of interest" description="Disordered" evidence="1">
    <location>
        <begin position="324"/>
        <end position="346"/>
    </location>
</feature>
<name>A0A136IQU6_9PEZI</name>
<reference evidence="4" key="1">
    <citation type="submission" date="2016-02" db="EMBL/GenBank/DDBJ databases">
        <title>Draft genome sequence of Microdochium bolleyi, a fungal endophyte of beachgrass.</title>
        <authorList>
            <consortium name="DOE Joint Genome Institute"/>
            <person name="David A.S."/>
            <person name="May G."/>
            <person name="Haridas S."/>
            <person name="Lim J."/>
            <person name="Wang M."/>
            <person name="Labutti K."/>
            <person name="Lipzen A."/>
            <person name="Barry K."/>
            <person name="Grigoriev I.V."/>
        </authorList>
    </citation>
    <scope>NUCLEOTIDE SEQUENCE [LARGE SCALE GENOMIC DNA]</scope>
    <source>
        <strain evidence="4">J235TASD1</strain>
    </source>
</reference>
<gene>
    <name evidence="3" type="ORF">Micbo1qcDRAFT_216374</name>
</gene>
<sequence length="362" mass="41704">MDDIHLLFSSELTGDPLPQIPGATVRHDGTCHLLQLPPEMRNHIYQRVVWHKHAYPLVISYQAPQLQRQTQQGWEIAGNHQMRPRPQFTSRSRPGHTLQKPQRRPWASGLLFACKQIYLEFASIFYQAQGISVRDSIDAVLLARKMRLSGMSPPQPGRLLPRAPVHLVRRLHLYITTPTTQGAASKWILGLPKLARETEGRLEELALTFYHLVPTPEESEGRLWPPLVNSYWDPGYLDPTAEDWHKPPNVDLSNNRAFADALCAFRGLHRLDIRRFSAERWPAILDQFLDKNLELQRAGFMSTITNQNRSELVPTFRAVYRRKQVPIDQQHNPKDGQQRPLPRIERDGARNSLVTTLANFTW</sequence>
<accession>A0A136IQU6</accession>
<dbReference type="InterPro" id="IPR056632">
    <property type="entry name" value="DUF7730"/>
</dbReference>
<feature type="region of interest" description="Disordered" evidence="1">
    <location>
        <begin position="77"/>
        <end position="102"/>
    </location>
</feature>
<keyword evidence="4" id="KW-1185">Reference proteome</keyword>
<feature type="compositionally biased region" description="Basic and acidic residues" evidence="1">
    <location>
        <begin position="331"/>
        <end position="346"/>
    </location>
</feature>
<dbReference type="Pfam" id="PF24864">
    <property type="entry name" value="DUF7730"/>
    <property type="match status" value="1"/>
</dbReference>
<dbReference type="InParanoid" id="A0A136IQU6"/>
<protein>
    <recommendedName>
        <fullName evidence="2">DUF7730 domain-containing protein</fullName>
    </recommendedName>
</protein>
<evidence type="ECO:0000259" key="2">
    <source>
        <dbReference type="Pfam" id="PF24864"/>
    </source>
</evidence>